<name>A0A1V2L119_CYBFA</name>
<evidence type="ECO:0000256" key="1">
    <source>
        <dbReference type="SAM" id="Phobius"/>
    </source>
</evidence>
<sequence>MIYATPSHTHTNIHNTSGNSLKDVQTMKCHALSSSLFPATTFPLFQVCYYCLLDLNLVPLPLSVYIFTSADLRLFFLKNSTCLLFYEVSTRPFGQTHYHILTLTPHNTTHMSLLFFATLFCSLPVMNLISCFTPTYLPTYQPTF</sequence>
<keyword evidence="1" id="KW-1133">Transmembrane helix</keyword>
<feature type="transmembrane region" description="Helical" evidence="1">
    <location>
        <begin position="113"/>
        <end position="137"/>
    </location>
</feature>
<proteinExistence type="predicted"/>
<gene>
    <name evidence="2" type="ORF">BON22_5421</name>
</gene>
<keyword evidence="1" id="KW-0472">Membrane</keyword>
<keyword evidence="3" id="KW-1185">Reference proteome</keyword>
<protein>
    <submittedName>
        <fullName evidence="2">Uncharacterized protein</fullName>
    </submittedName>
</protein>
<organism evidence="2 3">
    <name type="scientific">Cyberlindnera fabianii</name>
    <name type="common">Yeast</name>
    <name type="synonym">Hansenula fabianii</name>
    <dbReference type="NCBI Taxonomy" id="36022"/>
    <lineage>
        <taxon>Eukaryota</taxon>
        <taxon>Fungi</taxon>
        <taxon>Dikarya</taxon>
        <taxon>Ascomycota</taxon>
        <taxon>Saccharomycotina</taxon>
        <taxon>Saccharomycetes</taxon>
        <taxon>Phaffomycetales</taxon>
        <taxon>Phaffomycetaceae</taxon>
        <taxon>Cyberlindnera</taxon>
    </lineage>
</organism>
<dbReference type="VEuPathDB" id="FungiDB:BON22_5421"/>
<evidence type="ECO:0000313" key="2">
    <source>
        <dbReference type="EMBL" id="ONH64741.1"/>
    </source>
</evidence>
<dbReference type="AlphaFoldDB" id="A0A1V2L119"/>
<keyword evidence="1" id="KW-0812">Transmembrane</keyword>
<comment type="caution">
    <text evidence="2">The sequence shown here is derived from an EMBL/GenBank/DDBJ whole genome shotgun (WGS) entry which is preliminary data.</text>
</comment>
<evidence type="ECO:0000313" key="3">
    <source>
        <dbReference type="Proteomes" id="UP000189513"/>
    </source>
</evidence>
<reference evidence="3" key="1">
    <citation type="journal article" date="2017" name="Genome Announc.">
        <title>Genome sequences of Cyberlindnera fabianii 65, Pichia kudriavzevii 129, and Saccharomyces cerevisiae 131 isolated from fermented masau fruits in Zimbabwe.</title>
        <authorList>
            <person name="van Rijswijck I.M.H."/>
            <person name="Derks M.F.L."/>
            <person name="Abee T."/>
            <person name="de Ridder D."/>
            <person name="Smid E.J."/>
        </authorList>
    </citation>
    <scope>NUCLEOTIDE SEQUENCE [LARGE SCALE GENOMIC DNA]</scope>
    <source>
        <strain evidence="3">65</strain>
    </source>
</reference>
<dbReference type="Proteomes" id="UP000189513">
    <property type="component" value="Unassembled WGS sequence"/>
</dbReference>
<dbReference type="EMBL" id="MPUK01000018">
    <property type="protein sequence ID" value="ONH64741.1"/>
    <property type="molecule type" value="Genomic_DNA"/>
</dbReference>
<accession>A0A1V2L119</accession>